<dbReference type="SUPFAM" id="SSF52172">
    <property type="entry name" value="CheY-like"/>
    <property type="match status" value="1"/>
</dbReference>
<dbReference type="InterPro" id="IPR050595">
    <property type="entry name" value="Bact_response_regulator"/>
</dbReference>
<evidence type="ECO:0000259" key="3">
    <source>
        <dbReference type="PROSITE" id="PS50110"/>
    </source>
</evidence>
<dbReference type="InterPro" id="IPR001789">
    <property type="entry name" value="Sig_transdc_resp-reg_receiver"/>
</dbReference>
<comment type="caution">
    <text evidence="4">The sequence shown here is derived from an EMBL/GenBank/DDBJ whole genome shotgun (WGS) entry which is preliminary data.</text>
</comment>
<dbReference type="Proteomes" id="UP000646365">
    <property type="component" value="Unassembled WGS sequence"/>
</dbReference>
<dbReference type="Gene3D" id="3.40.50.2300">
    <property type="match status" value="1"/>
</dbReference>
<dbReference type="AlphaFoldDB" id="A0A8J3E5J6"/>
<dbReference type="CDD" id="cd17552">
    <property type="entry name" value="REC_RR468-like"/>
    <property type="match status" value="1"/>
</dbReference>
<organism evidence="4 5">
    <name type="scientific">Aliidongia dinghuensis</name>
    <dbReference type="NCBI Taxonomy" id="1867774"/>
    <lineage>
        <taxon>Bacteria</taxon>
        <taxon>Pseudomonadati</taxon>
        <taxon>Pseudomonadota</taxon>
        <taxon>Alphaproteobacteria</taxon>
        <taxon>Rhodospirillales</taxon>
        <taxon>Dongiaceae</taxon>
        <taxon>Aliidongia</taxon>
    </lineage>
</organism>
<dbReference type="GO" id="GO:0000160">
    <property type="term" value="P:phosphorelay signal transduction system"/>
    <property type="evidence" value="ECO:0007669"/>
    <property type="project" value="InterPro"/>
</dbReference>
<keyword evidence="1 2" id="KW-0597">Phosphoprotein</keyword>
<dbReference type="PANTHER" id="PTHR44591:SF3">
    <property type="entry name" value="RESPONSE REGULATORY DOMAIN-CONTAINING PROTEIN"/>
    <property type="match status" value="1"/>
</dbReference>
<dbReference type="Pfam" id="PF00072">
    <property type="entry name" value="Response_reg"/>
    <property type="match status" value="1"/>
</dbReference>
<evidence type="ECO:0000313" key="5">
    <source>
        <dbReference type="Proteomes" id="UP000646365"/>
    </source>
</evidence>
<dbReference type="PANTHER" id="PTHR44591">
    <property type="entry name" value="STRESS RESPONSE REGULATOR PROTEIN 1"/>
    <property type="match status" value="1"/>
</dbReference>
<dbReference type="InterPro" id="IPR011006">
    <property type="entry name" value="CheY-like_superfamily"/>
</dbReference>
<dbReference type="EMBL" id="BMJQ01000014">
    <property type="protein sequence ID" value="GGF36291.1"/>
    <property type="molecule type" value="Genomic_DNA"/>
</dbReference>
<dbReference type="PROSITE" id="PS50110">
    <property type="entry name" value="RESPONSE_REGULATORY"/>
    <property type="match status" value="1"/>
</dbReference>
<dbReference type="RefSeq" id="WP_189050611.1">
    <property type="nucleotide sequence ID" value="NZ_BMJQ01000014.1"/>
</dbReference>
<sequence>MTERFPPLSRILYVDDEPDIREVAKIALEVMGGFTVRACESGMSALAEAPSFKPDLILLDVMMPHMDGPETFEALRQFEALKTVPIVFFTAKAQRSEVQALLELGALDVLAKPFDPMTVAQTVSEIWMRHHGWDS</sequence>
<accession>A0A8J3E5J6</accession>
<evidence type="ECO:0000313" key="4">
    <source>
        <dbReference type="EMBL" id="GGF36291.1"/>
    </source>
</evidence>
<feature type="modified residue" description="4-aspartylphosphate" evidence="2">
    <location>
        <position position="60"/>
    </location>
</feature>
<gene>
    <name evidence="4" type="ORF">GCM10011611_48410</name>
</gene>
<evidence type="ECO:0000256" key="1">
    <source>
        <dbReference type="ARBA" id="ARBA00022553"/>
    </source>
</evidence>
<keyword evidence="5" id="KW-1185">Reference proteome</keyword>
<reference evidence="4" key="2">
    <citation type="submission" date="2020-09" db="EMBL/GenBank/DDBJ databases">
        <authorList>
            <person name="Sun Q."/>
            <person name="Zhou Y."/>
        </authorList>
    </citation>
    <scope>NUCLEOTIDE SEQUENCE</scope>
    <source>
        <strain evidence="4">CGMCC 1.15725</strain>
    </source>
</reference>
<proteinExistence type="predicted"/>
<evidence type="ECO:0000256" key="2">
    <source>
        <dbReference type="PROSITE-ProRule" id="PRU00169"/>
    </source>
</evidence>
<reference evidence="4" key="1">
    <citation type="journal article" date="2014" name="Int. J. Syst. Evol. Microbiol.">
        <title>Complete genome sequence of Corynebacterium casei LMG S-19264T (=DSM 44701T), isolated from a smear-ripened cheese.</title>
        <authorList>
            <consortium name="US DOE Joint Genome Institute (JGI-PGF)"/>
            <person name="Walter F."/>
            <person name="Albersmeier A."/>
            <person name="Kalinowski J."/>
            <person name="Ruckert C."/>
        </authorList>
    </citation>
    <scope>NUCLEOTIDE SEQUENCE</scope>
    <source>
        <strain evidence="4">CGMCC 1.15725</strain>
    </source>
</reference>
<dbReference type="SMART" id="SM00448">
    <property type="entry name" value="REC"/>
    <property type="match status" value="1"/>
</dbReference>
<feature type="domain" description="Response regulatory" evidence="3">
    <location>
        <begin position="10"/>
        <end position="127"/>
    </location>
</feature>
<protein>
    <submittedName>
        <fullName evidence="4">Response regulator</fullName>
    </submittedName>
</protein>
<name>A0A8J3E5J6_9PROT</name>